<keyword evidence="7 11" id="KW-0573">Peptidoglycan synthesis</keyword>
<keyword evidence="4 11" id="KW-0808">Transferase</keyword>
<accession>A0ABT7YBX7</accession>
<evidence type="ECO:0000256" key="4">
    <source>
        <dbReference type="ARBA" id="ARBA00022679"/>
    </source>
</evidence>
<dbReference type="SUPFAM" id="SSF53955">
    <property type="entry name" value="Lysozyme-like"/>
    <property type="match status" value="1"/>
</dbReference>
<reference evidence="13" key="1">
    <citation type="submission" date="2023-06" db="EMBL/GenBank/DDBJ databases">
        <title>Robiginitalea aurantiacus sp. nov. and Algoriphagus sediminis sp. nov., isolated from coastal sediment.</title>
        <authorList>
            <person name="Zhou Z.Y."/>
            <person name="An J."/>
            <person name="Jia Y.W."/>
            <person name="Du Z.J."/>
        </authorList>
    </citation>
    <scope>NUCLEOTIDE SEQUENCE</scope>
    <source>
        <strain evidence="13">C2-7</strain>
    </source>
</reference>
<dbReference type="NCBIfam" id="TIGR02070">
    <property type="entry name" value="mono_pep_trsgly"/>
    <property type="match status" value="1"/>
</dbReference>
<comment type="pathway">
    <text evidence="11">Cell wall biogenesis; peptidoglycan biosynthesis.</text>
</comment>
<name>A0ABT7YBX7_9BACT</name>
<evidence type="ECO:0000313" key="14">
    <source>
        <dbReference type="Proteomes" id="UP001171916"/>
    </source>
</evidence>
<dbReference type="GO" id="GO:0016757">
    <property type="term" value="F:glycosyltransferase activity"/>
    <property type="evidence" value="ECO:0007669"/>
    <property type="project" value="UniProtKB-KW"/>
</dbReference>
<dbReference type="PANTHER" id="PTHR30400">
    <property type="entry name" value="MONOFUNCTIONAL BIOSYNTHETIC PEPTIDOGLYCAN TRANSGLYCOSYLASE"/>
    <property type="match status" value="1"/>
</dbReference>
<dbReference type="EMBL" id="JAUEPH010000003">
    <property type="protein sequence ID" value="MDN3204032.1"/>
    <property type="molecule type" value="Genomic_DNA"/>
</dbReference>
<dbReference type="EC" id="2.4.99.28" evidence="11"/>
<dbReference type="Gene3D" id="1.10.3810.10">
    <property type="entry name" value="Biosynthetic peptidoglycan transglycosylase-like"/>
    <property type="match status" value="1"/>
</dbReference>
<feature type="domain" description="Glycosyl transferase family 51" evidence="12">
    <location>
        <begin position="59"/>
        <end position="221"/>
    </location>
</feature>
<comment type="similarity">
    <text evidence="11">Belongs to the glycosyltransferase 51 family.</text>
</comment>
<keyword evidence="6 11" id="KW-0133">Cell shape</keyword>
<keyword evidence="8 11" id="KW-1133">Transmembrane helix</keyword>
<dbReference type="InterPro" id="IPR036950">
    <property type="entry name" value="PBP_transglycosylase"/>
</dbReference>
<dbReference type="InterPro" id="IPR001264">
    <property type="entry name" value="Glyco_trans_51"/>
</dbReference>
<dbReference type="InterPro" id="IPR011812">
    <property type="entry name" value="Pep_trsgly"/>
</dbReference>
<keyword evidence="10 11" id="KW-0961">Cell wall biogenesis/degradation</keyword>
<comment type="catalytic activity">
    <reaction evidence="11">
        <text>[GlcNAc-(1-&gt;4)-Mur2Ac(oyl-L-Ala-gamma-D-Glu-L-Lys-D-Ala-D-Ala)](n)-di-trans,octa-cis-undecaprenyl diphosphate + beta-D-GlcNAc-(1-&gt;4)-Mur2Ac(oyl-L-Ala-gamma-D-Glu-L-Lys-D-Ala-D-Ala)-di-trans,octa-cis-undecaprenyl diphosphate = [GlcNAc-(1-&gt;4)-Mur2Ac(oyl-L-Ala-gamma-D-Glu-L-Lys-D-Ala-D-Ala)](n+1)-di-trans,octa-cis-undecaprenyl diphosphate + di-trans,octa-cis-undecaprenyl diphosphate + H(+)</text>
        <dbReference type="Rhea" id="RHEA:23708"/>
        <dbReference type="Rhea" id="RHEA-COMP:9602"/>
        <dbReference type="Rhea" id="RHEA-COMP:9603"/>
        <dbReference type="ChEBI" id="CHEBI:15378"/>
        <dbReference type="ChEBI" id="CHEBI:58405"/>
        <dbReference type="ChEBI" id="CHEBI:60033"/>
        <dbReference type="ChEBI" id="CHEBI:78435"/>
        <dbReference type="EC" id="2.4.99.28"/>
    </reaction>
</comment>
<keyword evidence="5 11" id="KW-0812">Transmembrane</keyword>
<protein>
    <recommendedName>
        <fullName evidence="11">Biosynthetic peptidoglycan transglycosylase</fullName>
        <ecNumber evidence="11">2.4.99.28</ecNumber>
    </recommendedName>
    <alternativeName>
        <fullName evidence="11">Glycan polymerase</fullName>
    </alternativeName>
    <alternativeName>
        <fullName evidence="11">Peptidoglycan glycosyltransferase MtgA</fullName>
        <shortName evidence="11">PGT</shortName>
    </alternativeName>
</protein>
<proteinExistence type="inferred from homology"/>
<evidence type="ECO:0000256" key="5">
    <source>
        <dbReference type="ARBA" id="ARBA00022692"/>
    </source>
</evidence>
<evidence type="ECO:0000256" key="2">
    <source>
        <dbReference type="ARBA" id="ARBA00022519"/>
    </source>
</evidence>
<organism evidence="13 14">
    <name type="scientific">Algoriphagus sediminis</name>
    <dbReference type="NCBI Taxonomy" id="3057113"/>
    <lineage>
        <taxon>Bacteria</taxon>
        <taxon>Pseudomonadati</taxon>
        <taxon>Bacteroidota</taxon>
        <taxon>Cytophagia</taxon>
        <taxon>Cytophagales</taxon>
        <taxon>Cyclobacteriaceae</taxon>
        <taxon>Algoriphagus</taxon>
    </lineage>
</organism>
<evidence type="ECO:0000256" key="11">
    <source>
        <dbReference type="HAMAP-Rule" id="MF_00766"/>
    </source>
</evidence>
<evidence type="ECO:0000256" key="8">
    <source>
        <dbReference type="ARBA" id="ARBA00022989"/>
    </source>
</evidence>
<dbReference type="HAMAP" id="MF_00766">
    <property type="entry name" value="PGT_MtgA"/>
    <property type="match status" value="1"/>
</dbReference>
<comment type="function">
    <text evidence="11">Peptidoglycan polymerase that catalyzes glycan chain elongation from lipid-linked precursors.</text>
</comment>
<keyword evidence="1 11" id="KW-1003">Cell membrane</keyword>
<keyword evidence="9 11" id="KW-0472">Membrane</keyword>
<evidence type="ECO:0000259" key="12">
    <source>
        <dbReference type="Pfam" id="PF00912"/>
    </source>
</evidence>
<evidence type="ECO:0000256" key="9">
    <source>
        <dbReference type="ARBA" id="ARBA00023136"/>
    </source>
</evidence>
<evidence type="ECO:0000256" key="7">
    <source>
        <dbReference type="ARBA" id="ARBA00022984"/>
    </source>
</evidence>
<sequence length="233" mass="27222">MRKVISWFWRLIWKTILWFFILSIGLVVLYRFVPVPFTPLMIIRWVEYKTEDQDFGIEYSWTPVADISKPMQKAVVASEDQKFPDHNGFDFDAMKTAWEKNKQGKTVKGASTISQQTAKNVFLWPARTYLRKGLEAYFTILIELIWPKERILEVYLNVIEVGSGKYGVTTAAKSFYNTTPDKLQPSQAAMIAALLPSPRRWNPNRPTPYLIGRQAWIRVQMNNLPDLPWWKSN</sequence>
<comment type="subcellular location">
    <subcellularLocation>
        <location evidence="11">Cell membrane</location>
        <topology evidence="11">Single-pass membrane protein</topology>
    </subcellularLocation>
</comment>
<dbReference type="Proteomes" id="UP001171916">
    <property type="component" value="Unassembled WGS sequence"/>
</dbReference>
<dbReference type="PANTHER" id="PTHR30400:SF0">
    <property type="entry name" value="BIOSYNTHETIC PEPTIDOGLYCAN TRANSGLYCOSYLASE"/>
    <property type="match status" value="1"/>
</dbReference>
<dbReference type="InterPro" id="IPR023346">
    <property type="entry name" value="Lysozyme-like_dom_sf"/>
</dbReference>
<evidence type="ECO:0000256" key="3">
    <source>
        <dbReference type="ARBA" id="ARBA00022676"/>
    </source>
</evidence>
<evidence type="ECO:0000256" key="10">
    <source>
        <dbReference type="ARBA" id="ARBA00023316"/>
    </source>
</evidence>
<evidence type="ECO:0000313" key="13">
    <source>
        <dbReference type="EMBL" id="MDN3204032.1"/>
    </source>
</evidence>
<evidence type="ECO:0000256" key="6">
    <source>
        <dbReference type="ARBA" id="ARBA00022960"/>
    </source>
</evidence>
<comment type="caution">
    <text evidence="13">The sequence shown here is derived from an EMBL/GenBank/DDBJ whole genome shotgun (WGS) entry which is preliminary data.</text>
</comment>
<keyword evidence="3 11" id="KW-0328">Glycosyltransferase</keyword>
<dbReference type="Pfam" id="PF00912">
    <property type="entry name" value="Transgly"/>
    <property type="match status" value="1"/>
</dbReference>
<dbReference type="RefSeq" id="WP_289999586.1">
    <property type="nucleotide sequence ID" value="NZ_JAUEPH010000003.1"/>
</dbReference>
<keyword evidence="2" id="KW-0997">Cell inner membrane</keyword>
<feature type="transmembrane region" description="Helical" evidence="11">
    <location>
        <begin position="12"/>
        <end position="33"/>
    </location>
</feature>
<gene>
    <name evidence="11 13" type="primary">mtgA</name>
    <name evidence="13" type="ORF">QVH07_07720</name>
</gene>
<keyword evidence="14" id="KW-1185">Reference proteome</keyword>
<evidence type="ECO:0000256" key="1">
    <source>
        <dbReference type="ARBA" id="ARBA00022475"/>
    </source>
</evidence>